<reference evidence="10 11" key="1">
    <citation type="submission" date="2022-04" db="EMBL/GenBank/DDBJ databases">
        <title>Positive selection, recombination, and allopatry shape intraspecific diversity of widespread and dominant cyanobacteria.</title>
        <authorList>
            <person name="Wei J."/>
            <person name="Shu W."/>
            <person name="Hu C."/>
        </authorList>
    </citation>
    <scope>NUCLEOTIDE SEQUENCE [LARGE SCALE GENOMIC DNA]</scope>
    <source>
        <strain evidence="10 11">AS-A4</strain>
    </source>
</reference>
<evidence type="ECO:0000313" key="11">
    <source>
        <dbReference type="Proteomes" id="UP001476950"/>
    </source>
</evidence>
<organism evidence="10 11">
    <name type="scientific">Stenomitos frigidus AS-A4</name>
    <dbReference type="NCBI Taxonomy" id="2933935"/>
    <lineage>
        <taxon>Bacteria</taxon>
        <taxon>Bacillati</taxon>
        <taxon>Cyanobacteriota</taxon>
        <taxon>Cyanophyceae</taxon>
        <taxon>Leptolyngbyales</taxon>
        <taxon>Leptolyngbyaceae</taxon>
        <taxon>Stenomitos</taxon>
    </lineage>
</organism>
<feature type="transmembrane region" description="Helical" evidence="9">
    <location>
        <begin position="20"/>
        <end position="40"/>
    </location>
</feature>
<evidence type="ECO:0000256" key="3">
    <source>
        <dbReference type="ARBA" id="ARBA00022531"/>
    </source>
</evidence>
<keyword evidence="3" id="KW-0602">Photosynthesis</keyword>
<evidence type="ECO:0000256" key="1">
    <source>
        <dbReference type="ARBA" id="ARBA00004141"/>
    </source>
</evidence>
<dbReference type="Proteomes" id="UP001476950">
    <property type="component" value="Unassembled WGS sequence"/>
</dbReference>
<keyword evidence="7" id="KW-0793">Thylakoid</keyword>
<comment type="similarity">
    <text evidence="2">Belongs to the PsaG/PsaK family.</text>
</comment>
<dbReference type="RefSeq" id="WP_199305598.1">
    <property type="nucleotide sequence ID" value="NZ_JAMPLM010000004.1"/>
</dbReference>
<proteinExistence type="inferred from homology"/>
<dbReference type="Pfam" id="PF01241">
    <property type="entry name" value="PSI_PSAK"/>
    <property type="match status" value="1"/>
</dbReference>
<feature type="transmembrane region" description="Helical" evidence="9">
    <location>
        <begin position="67"/>
        <end position="92"/>
    </location>
</feature>
<comment type="caution">
    <text evidence="10">The sequence shown here is derived from an EMBL/GenBank/DDBJ whole genome shotgun (WGS) entry which is preliminary data.</text>
</comment>
<keyword evidence="6 9" id="KW-1133">Transmembrane helix</keyword>
<gene>
    <name evidence="10" type="ORF">NDI38_07990</name>
</gene>
<keyword evidence="4 9" id="KW-0812">Transmembrane</keyword>
<dbReference type="Gene3D" id="1.20.860.20">
    <property type="entry name" value="Photosystem I PsaK, reaction centre"/>
    <property type="match status" value="1"/>
</dbReference>
<evidence type="ECO:0000256" key="7">
    <source>
        <dbReference type="ARBA" id="ARBA00023078"/>
    </source>
</evidence>
<protein>
    <submittedName>
        <fullName evidence="10">Photosystem I reaction center subunit X</fullName>
    </submittedName>
</protein>
<evidence type="ECO:0000256" key="9">
    <source>
        <dbReference type="SAM" id="Phobius"/>
    </source>
</evidence>
<keyword evidence="11" id="KW-1185">Reference proteome</keyword>
<dbReference type="SUPFAM" id="SSF81563">
    <property type="entry name" value="Photosystem I reaction center subunit X, PsaK"/>
    <property type="match status" value="1"/>
</dbReference>
<evidence type="ECO:0000256" key="4">
    <source>
        <dbReference type="ARBA" id="ARBA00022692"/>
    </source>
</evidence>
<evidence type="ECO:0000256" key="8">
    <source>
        <dbReference type="ARBA" id="ARBA00023136"/>
    </source>
</evidence>
<dbReference type="NCBIfam" id="NF009693">
    <property type="entry name" value="PRK13216.1"/>
    <property type="match status" value="1"/>
</dbReference>
<keyword evidence="5" id="KW-0603">Photosystem I</keyword>
<evidence type="ECO:0000313" key="10">
    <source>
        <dbReference type="EMBL" id="MEP1058378.1"/>
    </source>
</evidence>
<dbReference type="InterPro" id="IPR000549">
    <property type="entry name" value="PSI_PsaG/PsaK"/>
</dbReference>
<dbReference type="InterPro" id="IPR037101">
    <property type="entry name" value="PSI_PsaK_bact"/>
</dbReference>
<evidence type="ECO:0000256" key="2">
    <source>
        <dbReference type="ARBA" id="ARBA00006458"/>
    </source>
</evidence>
<keyword evidence="8 9" id="KW-0472">Membrane</keyword>
<accession>A0ABV0KH72</accession>
<name>A0ABV0KH72_9CYAN</name>
<dbReference type="InterPro" id="IPR035982">
    <property type="entry name" value="PSI_centre_PsaK_sf"/>
</dbReference>
<sequence>MIHSFWFVAETAAGQTPTELWHWQGTPIMIGWSLLVLFIASRTIKLPHVGPEMPLGPLAPIFNRPSVATVLASVSFGHILGVLTIFGLAPYLQ</sequence>
<evidence type="ECO:0000256" key="6">
    <source>
        <dbReference type="ARBA" id="ARBA00022989"/>
    </source>
</evidence>
<comment type="subcellular location">
    <subcellularLocation>
        <location evidence="1">Membrane</location>
        <topology evidence="1">Multi-pass membrane protein</topology>
    </subcellularLocation>
</comment>
<dbReference type="EMBL" id="JAMPLM010000004">
    <property type="protein sequence ID" value="MEP1058378.1"/>
    <property type="molecule type" value="Genomic_DNA"/>
</dbReference>
<evidence type="ECO:0000256" key="5">
    <source>
        <dbReference type="ARBA" id="ARBA00022836"/>
    </source>
</evidence>